<evidence type="ECO:0000313" key="2">
    <source>
        <dbReference type="Proteomes" id="UP000828251"/>
    </source>
</evidence>
<comment type="caution">
    <text evidence="1">The sequence shown here is derived from an EMBL/GenBank/DDBJ whole genome shotgun (WGS) entry which is preliminary data.</text>
</comment>
<dbReference type="Proteomes" id="UP000828251">
    <property type="component" value="Unassembled WGS sequence"/>
</dbReference>
<name>A0A9D3ULY9_9ROSI</name>
<keyword evidence="2" id="KW-1185">Reference proteome</keyword>
<evidence type="ECO:0000313" key="1">
    <source>
        <dbReference type="EMBL" id="KAH1047646.1"/>
    </source>
</evidence>
<protein>
    <submittedName>
        <fullName evidence="1">Uncharacterized protein</fullName>
    </submittedName>
</protein>
<organism evidence="1 2">
    <name type="scientific">Gossypium stocksii</name>
    <dbReference type="NCBI Taxonomy" id="47602"/>
    <lineage>
        <taxon>Eukaryota</taxon>
        <taxon>Viridiplantae</taxon>
        <taxon>Streptophyta</taxon>
        <taxon>Embryophyta</taxon>
        <taxon>Tracheophyta</taxon>
        <taxon>Spermatophyta</taxon>
        <taxon>Magnoliopsida</taxon>
        <taxon>eudicotyledons</taxon>
        <taxon>Gunneridae</taxon>
        <taxon>Pentapetalae</taxon>
        <taxon>rosids</taxon>
        <taxon>malvids</taxon>
        <taxon>Malvales</taxon>
        <taxon>Malvaceae</taxon>
        <taxon>Malvoideae</taxon>
        <taxon>Gossypium</taxon>
    </lineage>
</organism>
<dbReference type="AlphaFoldDB" id="A0A9D3ULY9"/>
<sequence>MTALTPYTKDKEFHSPRLAPNTKIAINNTTETTYNPQILRGLTKHNPSRGHIIKRKNCQQFQRNKKKGLVGLYRPYGRPTVDRSDPYDPRENSKFWAHMLVWPTRPGLIPTCLCSPHGHTHITTQPYLAHGPAFAGHTVVSSHRANHMCDYTPVWHQQNSFSAFAEVQFSAF</sequence>
<accession>A0A9D3ULY9</accession>
<reference evidence="1 2" key="1">
    <citation type="journal article" date="2021" name="Plant Biotechnol. J.">
        <title>Multi-omics assisted identification of the key and species-specific regulatory components of drought-tolerant mechanisms in Gossypium stocksii.</title>
        <authorList>
            <person name="Yu D."/>
            <person name="Ke L."/>
            <person name="Zhang D."/>
            <person name="Wu Y."/>
            <person name="Sun Y."/>
            <person name="Mei J."/>
            <person name="Sun J."/>
            <person name="Sun Y."/>
        </authorList>
    </citation>
    <scope>NUCLEOTIDE SEQUENCE [LARGE SCALE GENOMIC DNA]</scope>
    <source>
        <strain evidence="2">cv. E1</strain>
        <tissue evidence="1">Leaf</tissue>
    </source>
</reference>
<dbReference type="EMBL" id="JAIQCV010000011">
    <property type="protein sequence ID" value="KAH1047646.1"/>
    <property type="molecule type" value="Genomic_DNA"/>
</dbReference>
<proteinExistence type="predicted"/>
<gene>
    <name evidence="1" type="ORF">J1N35_038430</name>
</gene>